<dbReference type="PANTHER" id="PTHR46796">
    <property type="entry name" value="HTH-TYPE TRANSCRIPTIONAL ACTIVATOR RHAS-RELATED"/>
    <property type="match status" value="1"/>
</dbReference>
<dbReference type="RefSeq" id="WP_145188312.1">
    <property type="nucleotide sequence ID" value="NZ_CP036290.1"/>
</dbReference>
<dbReference type="InterPro" id="IPR009057">
    <property type="entry name" value="Homeodomain-like_sf"/>
</dbReference>
<keyword evidence="2" id="KW-0238">DNA-binding</keyword>
<keyword evidence="3" id="KW-0804">Transcription</keyword>
<dbReference type="AlphaFoldDB" id="A0A518D1A9"/>
<evidence type="ECO:0000256" key="2">
    <source>
        <dbReference type="ARBA" id="ARBA00023125"/>
    </source>
</evidence>
<organism evidence="5 6">
    <name type="scientific">Rohdeia mirabilis</name>
    <dbReference type="NCBI Taxonomy" id="2528008"/>
    <lineage>
        <taxon>Bacteria</taxon>
        <taxon>Pseudomonadati</taxon>
        <taxon>Planctomycetota</taxon>
        <taxon>Planctomycetia</taxon>
        <taxon>Planctomycetia incertae sedis</taxon>
        <taxon>Rohdeia</taxon>
    </lineage>
</organism>
<proteinExistence type="predicted"/>
<dbReference type="InterPro" id="IPR050204">
    <property type="entry name" value="AraC_XylS_family_regulators"/>
</dbReference>
<dbReference type="GO" id="GO:0003700">
    <property type="term" value="F:DNA-binding transcription factor activity"/>
    <property type="evidence" value="ECO:0007669"/>
    <property type="project" value="InterPro"/>
</dbReference>
<keyword evidence="1" id="KW-0805">Transcription regulation</keyword>
<dbReference type="Pfam" id="PF20240">
    <property type="entry name" value="DUF6597"/>
    <property type="match status" value="1"/>
</dbReference>
<reference evidence="5 6" key="1">
    <citation type="submission" date="2019-02" db="EMBL/GenBank/DDBJ databases">
        <title>Deep-cultivation of Planctomycetes and their phenomic and genomic characterization uncovers novel biology.</title>
        <authorList>
            <person name="Wiegand S."/>
            <person name="Jogler M."/>
            <person name="Boedeker C."/>
            <person name="Pinto D."/>
            <person name="Vollmers J."/>
            <person name="Rivas-Marin E."/>
            <person name="Kohn T."/>
            <person name="Peeters S.H."/>
            <person name="Heuer A."/>
            <person name="Rast P."/>
            <person name="Oberbeckmann S."/>
            <person name="Bunk B."/>
            <person name="Jeske O."/>
            <person name="Meyerdierks A."/>
            <person name="Storesund J.E."/>
            <person name="Kallscheuer N."/>
            <person name="Luecker S."/>
            <person name="Lage O.M."/>
            <person name="Pohl T."/>
            <person name="Merkel B.J."/>
            <person name="Hornburger P."/>
            <person name="Mueller R.-W."/>
            <person name="Bruemmer F."/>
            <person name="Labrenz M."/>
            <person name="Spormann A.M."/>
            <person name="Op den Camp H."/>
            <person name="Overmann J."/>
            <person name="Amann R."/>
            <person name="Jetten M.S.M."/>
            <person name="Mascher T."/>
            <person name="Medema M.H."/>
            <person name="Devos D.P."/>
            <person name="Kaster A.-K."/>
            <person name="Ovreas L."/>
            <person name="Rohde M."/>
            <person name="Galperin M.Y."/>
            <person name="Jogler C."/>
        </authorList>
    </citation>
    <scope>NUCLEOTIDE SEQUENCE [LARGE SCALE GENOMIC DNA]</scope>
    <source>
        <strain evidence="5 6">Pla163</strain>
    </source>
</reference>
<dbReference type="InterPro" id="IPR018060">
    <property type="entry name" value="HTH_AraC"/>
</dbReference>
<sequence>MSVRFDRFQPHPLLRPHVRFYYAVRTGPVAPAPIVNHPQGGVDLVFGFTGRTGFVGGGGQRASFADFGISVLGLQDGPCGVQLGTGLERFCVAFEPEGFARLVGLPLSDVVNRGRSVRDHVDDDLRALHERLGEAADDATRVALVDALLVERLRRSLDRRASDPRWPYARLEPLLRELRLSGGRRSLGELASAANVSGRTVQRWTRDVLGMGPKTYSRIVRFTAALKLMEEHPRLDWHDVLVRAGYYDQSHFIAEFRRFAGVTPLVFARGDVRLSRLFTGGEVERLELMD</sequence>
<dbReference type="InterPro" id="IPR046532">
    <property type="entry name" value="DUF6597"/>
</dbReference>
<dbReference type="Proteomes" id="UP000319342">
    <property type="component" value="Chromosome"/>
</dbReference>
<dbReference type="EMBL" id="CP036290">
    <property type="protein sequence ID" value="QDU85271.1"/>
    <property type="molecule type" value="Genomic_DNA"/>
</dbReference>
<dbReference type="Pfam" id="PF12833">
    <property type="entry name" value="HTH_18"/>
    <property type="match status" value="1"/>
</dbReference>
<dbReference type="PROSITE" id="PS01124">
    <property type="entry name" value="HTH_ARAC_FAMILY_2"/>
    <property type="match status" value="1"/>
</dbReference>
<dbReference type="SUPFAM" id="SSF46689">
    <property type="entry name" value="Homeodomain-like"/>
    <property type="match status" value="1"/>
</dbReference>
<evidence type="ECO:0000256" key="1">
    <source>
        <dbReference type="ARBA" id="ARBA00023015"/>
    </source>
</evidence>
<evidence type="ECO:0000256" key="3">
    <source>
        <dbReference type="ARBA" id="ARBA00023163"/>
    </source>
</evidence>
<dbReference type="Gene3D" id="1.10.10.60">
    <property type="entry name" value="Homeodomain-like"/>
    <property type="match status" value="1"/>
</dbReference>
<evidence type="ECO:0000313" key="6">
    <source>
        <dbReference type="Proteomes" id="UP000319342"/>
    </source>
</evidence>
<dbReference type="GO" id="GO:0043565">
    <property type="term" value="F:sequence-specific DNA binding"/>
    <property type="evidence" value="ECO:0007669"/>
    <property type="project" value="InterPro"/>
</dbReference>
<evidence type="ECO:0000259" key="4">
    <source>
        <dbReference type="PROSITE" id="PS01124"/>
    </source>
</evidence>
<gene>
    <name evidence="5" type="ORF">Pla163_23990</name>
</gene>
<accession>A0A518D1A9</accession>
<name>A0A518D1A9_9BACT</name>
<keyword evidence="6" id="KW-1185">Reference proteome</keyword>
<protein>
    <submittedName>
        <fullName evidence="5">Transcriptional activator FtrA</fullName>
    </submittedName>
</protein>
<dbReference type="SMART" id="SM00342">
    <property type="entry name" value="HTH_ARAC"/>
    <property type="match status" value="1"/>
</dbReference>
<evidence type="ECO:0000313" key="5">
    <source>
        <dbReference type="EMBL" id="QDU85271.1"/>
    </source>
</evidence>
<dbReference type="OrthoDB" id="323290at2"/>
<feature type="domain" description="HTH araC/xylS-type" evidence="4">
    <location>
        <begin position="169"/>
        <end position="270"/>
    </location>
</feature>